<name>A0A6C0I413_9ZZZZ</name>
<reference evidence="2" key="1">
    <citation type="journal article" date="2020" name="Nature">
        <title>Giant virus diversity and host interactions through global metagenomics.</title>
        <authorList>
            <person name="Schulz F."/>
            <person name="Roux S."/>
            <person name="Paez-Espino D."/>
            <person name="Jungbluth S."/>
            <person name="Walsh D.A."/>
            <person name="Denef V.J."/>
            <person name="McMahon K.D."/>
            <person name="Konstantinidis K.T."/>
            <person name="Eloe-Fadrosh E.A."/>
            <person name="Kyrpides N.C."/>
            <person name="Woyke T."/>
        </authorList>
    </citation>
    <scope>NUCLEOTIDE SEQUENCE</scope>
    <source>
        <strain evidence="2">GVMAG-M-3300023184-190</strain>
    </source>
</reference>
<feature type="transmembrane region" description="Helical" evidence="1">
    <location>
        <begin position="37"/>
        <end position="63"/>
    </location>
</feature>
<keyword evidence="1" id="KW-0472">Membrane</keyword>
<dbReference type="AlphaFoldDB" id="A0A6C0I413"/>
<evidence type="ECO:0000256" key="1">
    <source>
        <dbReference type="SAM" id="Phobius"/>
    </source>
</evidence>
<accession>A0A6C0I413</accession>
<protein>
    <submittedName>
        <fullName evidence="2">Uncharacterized protein</fullName>
    </submittedName>
</protein>
<dbReference type="EMBL" id="MN740095">
    <property type="protein sequence ID" value="QHT87634.1"/>
    <property type="molecule type" value="Genomic_DNA"/>
</dbReference>
<organism evidence="2">
    <name type="scientific">viral metagenome</name>
    <dbReference type="NCBI Taxonomy" id="1070528"/>
    <lineage>
        <taxon>unclassified sequences</taxon>
        <taxon>metagenomes</taxon>
        <taxon>organismal metagenomes</taxon>
    </lineage>
</organism>
<proteinExistence type="predicted"/>
<sequence length="157" mass="18254">MKEMIAQFIPIILFVLLLTQFDNFVTYSNTVFGKITAISIIMFYAYIDKILGLFVCALIIFYYQSDYLNYYYIPKEGSSLASTNNNSDKVTKFRDENCSNNVLKFKGVKVRHEMAEHVFPKLEYIASPCNPCDKACPVRIKLDHEDKKLFPFVSREK</sequence>
<keyword evidence="1" id="KW-0812">Transmembrane</keyword>
<evidence type="ECO:0000313" key="2">
    <source>
        <dbReference type="EMBL" id="QHT87634.1"/>
    </source>
</evidence>
<keyword evidence="1" id="KW-1133">Transmembrane helix</keyword>